<dbReference type="WBParaSite" id="PgR013_g093_t01">
    <property type="protein sequence ID" value="PgR013_g093_t01"/>
    <property type="gene ID" value="PgR013_g093"/>
</dbReference>
<dbReference type="PANTHER" id="PTHR21593">
    <property type="entry name" value="PRION-LIKE- Q/N-RICH -DOMAIN-BEARING PROTEIN PROTEIN"/>
    <property type="match status" value="1"/>
</dbReference>
<dbReference type="InterPro" id="IPR003677">
    <property type="entry name" value="ANIS5_cation-bd"/>
</dbReference>
<protein>
    <submittedName>
        <fullName evidence="5">SXP/RAL-2 family protein Ani s 5-like cation-binding domain-containing protein</fullName>
    </submittedName>
</protein>
<sequence>MNYALLFVFIASLLCYVTSVNAYRYGAPQFRLGFVGYPRAGNVRDEMSTLDPALRLTGKCLRLQTFRHSWVPDFLKNIASDGVDNFCDIVMNENLTKAEAEQELSQWAENQGGEVREQFDNYLEGERQKWNNLQQKMHELIGNVTHFFTEVENLRDDMTLTKREERQNLLDLFAATDRTVLSLAERLGEEASFLVGEHQRGPCPICGPRSPPAPPFRRHRSRFDSGVLEGGFPDDDGEPFQQNGPYGNDGSFGWNEQFAQDGRSGPIGKSRQNEPLGHTF</sequence>
<name>A0A915ARM0_PARUN</name>
<feature type="chain" id="PRO_5037448579" evidence="2">
    <location>
        <begin position="23"/>
        <end position="280"/>
    </location>
</feature>
<dbReference type="InterPro" id="IPR052823">
    <property type="entry name" value="SXP/RAL-2_related"/>
</dbReference>
<dbReference type="PANTHER" id="PTHR21593:SF36">
    <property type="entry name" value="DUF148 DOMAIN-CONTAINING PROTEIN-RELATED"/>
    <property type="match status" value="1"/>
</dbReference>
<organism evidence="4 5">
    <name type="scientific">Parascaris univalens</name>
    <name type="common">Nematode worm</name>
    <dbReference type="NCBI Taxonomy" id="6257"/>
    <lineage>
        <taxon>Eukaryota</taxon>
        <taxon>Metazoa</taxon>
        <taxon>Ecdysozoa</taxon>
        <taxon>Nematoda</taxon>
        <taxon>Chromadorea</taxon>
        <taxon>Rhabditida</taxon>
        <taxon>Spirurina</taxon>
        <taxon>Ascaridomorpha</taxon>
        <taxon>Ascaridoidea</taxon>
        <taxon>Ascarididae</taxon>
        <taxon>Parascaris</taxon>
    </lineage>
</organism>
<feature type="signal peptide" evidence="2">
    <location>
        <begin position="1"/>
        <end position="22"/>
    </location>
</feature>
<evidence type="ECO:0000256" key="1">
    <source>
        <dbReference type="SAM" id="MobiDB-lite"/>
    </source>
</evidence>
<feature type="domain" description="SXP/RAL-2 family protein Ani s 5-like cation-binding" evidence="3">
    <location>
        <begin position="84"/>
        <end position="176"/>
    </location>
</feature>
<proteinExistence type="predicted"/>
<evidence type="ECO:0000256" key="2">
    <source>
        <dbReference type="SAM" id="SignalP"/>
    </source>
</evidence>
<evidence type="ECO:0000313" key="5">
    <source>
        <dbReference type="WBParaSite" id="PgR013_g093_t01"/>
    </source>
</evidence>
<reference evidence="5" key="1">
    <citation type="submission" date="2022-11" db="UniProtKB">
        <authorList>
            <consortium name="WormBaseParasite"/>
        </authorList>
    </citation>
    <scope>IDENTIFICATION</scope>
</reference>
<dbReference type="Pfam" id="PF02520">
    <property type="entry name" value="ANIS5_cation-bd"/>
    <property type="match status" value="1"/>
</dbReference>
<evidence type="ECO:0000313" key="4">
    <source>
        <dbReference type="Proteomes" id="UP000887569"/>
    </source>
</evidence>
<evidence type="ECO:0000259" key="3">
    <source>
        <dbReference type="Pfam" id="PF02520"/>
    </source>
</evidence>
<keyword evidence="4" id="KW-1185">Reference proteome</keyword>
<accession>A0A915ARM0</accession>
<dbReference type="AlphaFoldDB" id="A0A915ARM0"/>
<keyword evidence="2" id="KW-0732">Signal</keyword>
<dbReference type="Proteomes" id="UP000887569">
    <property type="component" value="Unplaced"/>
</dbReference>
<feature type="region of interest" description="Disordered" evidence="1">
    <location>
        <begin position="205"/>
        <end position="280"/>
    </location>
</feature>